<dbReference type="AlphaFoldDB" id="A0A023D2J5"/>
<sequence>MTRAVRFSRFALRLLSIGGGAVSRASLVASLVASVKGGRFFFLPIILNSLCKYDCLGAASLWLCARRAPLRA</sequence>
<reference evidence="2" key="1">
    <citation type="journal article" date="2014" name="FEMS Microbiol. Lett.">
        <title>Draft Genomic DNA Sequence of the Facultatively Methylotrophic Bacterium Acidomonas methanolica type strain MB58.</title>
        <authorList>
            <person name="Higashiura N."/>
            <person name="Hadano H."/>
            <person name="Hirakawa H."/>
            <person name="Matsutani M."/>
            <person name="Takabe S."/>
            <person name="Matsushita K."/>
            <person name="Azuma Y."/>
        </authorList>
    </citation>
    <scope>NUCLEOTIDE SEQUENCE [LARGE SCALE GENOMIC DNA]</scope>
    <source>
        <strain evidence="2">MB58</strain>
    </source>
</reference>
<comment type="caution">
    <text evidence="1">The sequence shown here is derived from an EMBL/GenBank/DDBJ whole genome shotgun (WGS) entry which is preliminary data.</text>
</comment>
<proteinExistence type="predicted"/>
<protein>
    <submittedName>
        <fullName evidence="1">Uncharacterized protein</fullName>
    </submittedName>
</protein>
<evidence type="ECO:0000313" key="1">
    <source>
        <dbReference type="EMBL" id="GAJ28289.1"/>
    </source>
</evidence>
<gene>
    <name evidence="1" type="ORF">Amme_018_014</name>
</gene>
<organism evidence="1 2">
    <name type="scientific">Acidomonas methanolica NBRC 104435</name>
    <dbReference type="NCBI Taxonomy" id="1231351"/>
    <lineage>
        <taxon>Bacteria</taxon>
        <taxon>Pseudomonadati</taxon>
        <taxon>Pseudomonadota</taxon>
        <taxon>Alphaproteobacteria</taxon>
        <taxon>Acetobacterales</taxon>
        <taxon>Acetobacteraceae</taxon>
        <taxon>Acidomonas</taxon>
    </lineage>
</organism>
<name>A0A023D2J5_ACIMT</name>
<dbReference type="EMBL" id="BAND01000018">
    <property type="protein sequence ID" value="GAJ28289.1"/>
    <property type="molecule type" value="Genomic_DNA"/>
</dbReference>
<accession>A0A023D2J5</accession>
<dbReference type="RefSeq" id="WP_148303891.1">
    <property type="nucleotide sequence ID" value="NZ_BAND01000018.1"/>
</dbReference>
<keyword evidence="2" id="KW-1185">Reference proteome</keyword>
<evidence type="ECO:0000313" key="2">
    <source>
        <dbReference type="Proteomes" id="UP000019760"/>
    </source>
</evidence>
<dbReference type="Proteomes" id="UP000019760">
    <property type="component" value="Unassembled WGS sequence"/>
</dbReference>
<reference evidence="1 2" key="2">
    <citation type="journal article" date="2014" name="FEMS Microbiol. Lett.">
        <title>Draft genomic DNA sequence of the facultatively methylotrophic bacterium Acidomonas methanolica type strain MB58.</title>
        <authorList>
            <person name="Higashiura N."/>
            <person name="Hadano H."/>
            <person name="Hirakawa H."/>
            <person name="Matsutani M."/>
            <person name="Takabe S."/>
            <person name="Matsushita K."/>
            <person name="Azuma Y."/>
        </authorList>
    </citation>
    <scope>NUCLEOTIDE SEQUENCE [LARGE SCALE GENOMIC DNA]</scope>
    <source>
        <strain evidence="1 2">MB58</strain>
    </source>
</reference>